<dbReference type="GO" id="GO:0016020">
    <property type="term" value="C:membrane"/>
    <property type="evidence" value="ECO:0007669"/>
    <property type="project" value="UniProtKB-SubCell"/>
</dbReference>
<gene>
    <name evidence="8" type="ORF">C9J12_22205</name>
</gene>
<dbReference type="PANTHER" id="PTHR32089">
    <property type="entry name" value="METHYL-ACCEPTING CHEMOTAXIS PROTEIN MCPB"/>
    <property type="match status" value="1"/>
</dbReference>
<dbReference type="SMART" id="SM00283">
    <property type="entry name" value="MA"/>
    <property type="match status" value="1"/>
</dbReference>
<feature type="domain" description="Methyl-accepting transducer" evidence="6">
    <location>
        <begin position="266"/>
        <end position="502"/>
    </location>
</feature>
<dbReference type="InterPro" id="IPR003660">
    <property type="entry name" value="HAMP_dom"/>
</dbReference>
<dbReference type="EMBL" id="PYMJ01000029">
    <property type="protein sequence ID" value="PSU45587.1"/>
    <property type="molecule type" value="Genomic_DNA"/>
</dbReference>
<evidence type="ECO:0000256" key="3">
    <source>
        <dbReference type="ARBA" id="ARBA00029447"/>
    </source>
</evidence>
<evidence type="ECO:0000256" key="5">
    <source>
        <dbReference type="SAM" id="Phobius"/>
    </source>
</evidence>
<keyword evidence="5" id="KW-0472">Membrane</keyword>
<dbReference type="GO" id="GO:0004888">
    <property type="term" value="F:transmembrane signaling receptor activity"/>
    <property type="evidence" value="ECO:0007669"/>
    <property type="project" value="InterPro"/>
</dbReference>
<dbReference type="CDD" id="cd06225">
    <property type="entry name" value="HAMP"/>
    <property type="match status" value="1"/>
</dbReference>
<evidence type="ECO:0000313" key="9">
    <source>
        <dbReference type="Proteomes" id="UP000240987"/>
    </source>
</evidence>
<dbReference type="SMART" id="SM00304">
    <property type="entry name" value="HAMP"/>
    <property type="match status" value="1"/>
</dbReference>
<dbReference type="GO" id="GO:0007165">
    <property type="term" value="P:signal transduction"/>
    <property type="evidence" value="ECO:0007669"/>
    <property type="project" value="UniProtKB-KW"/>
</dbReference>
<evidence type="ECO:0000256" key="4">
    <source>
        <dbReference type="PROSITE-ProRule" id="PRU00284"/>
    </source>
</evidence>
<dbReference type="RefSeq" id="WP_107244692.1">
    <property type="nucleotide sequence ID" value="NZ_PYMJ01000029.1"/>
</dbReference>
<organism evidence="8 9">
    <name type="scientific">Photobacterium frigidiphilum</name>
    <dbReference type="NCBI Taxonomy" id="264736"/>
    <lineage>
        <taxon>Bacteria</taxon>
        <taxon>Pseudomonadati</taxon>
        <taxon>Pseudomonadota</taxon>
        <taxon>Gammaproteobacteria</taxon>
        <taxon>Vibrionales</taxon>
        <taxon>Vibrionaceae</taxon>
        <taxon>Photobacterium</taxon>
    </lineage>
</organism>
<dbReference type="FunFam" id="1.10.287.950:FF:000001">
    <property type="entry name" value="Methyl-accepting chemotaxis sensory transducer"/>
    <property type="match status" value="1"/>
</dbReference>
<dbReference type="SUPFAM" id="SSF58104">
    <property type="entry name" value="Methyl-accepting chemotaxis protein (MCP) signaling domain"/>
    <property type="match status" value="1"/>
</dbReference>
<evidence type="ECO:0000256" key="1">
    <source>
        <dbReference type="ARBA" id="ARBA00004370"/>
    </source>
</evidence>
<keyword evidence="2 4" id="KW-0807">Transducer</keyword>
<dbReference type="Proteomes" id="UP000240987">
    <property type="component" value="Unassembled WGS sequence"/>
</dbReference>
<accession>A0A2T3J9W0</accession>
<comment type="caution">
    <text evidence="8">The sequence shown here is derived from an EMBL/GenBank/DDBJ whole genome shotgun (WGS) entry which is preliminary data.</text>
</comment>
<dbReference type="InterPro" id="IPR004089">
    <property type="entry name" value="MCPsignal_dom"/>
</dbReference>
<evidence type="ECO:0000256" key="2">
    <source>
        <dbReference type="ARBA" id="ARBA00023224"/>
    </source>
</evidence>
<keyword evidence="5" id="KW-1133">Transmembrane helix</keyword>
<dbReference type="PRINTS" id="PR00260">
    <property type="entry name" value="CHEMTRNSDUCR"/>
</dbReference>
<dbReference type="Pfam" id="PF00015">
    <property type="entry name" value="MCPsignal"/>
    <property type="match status" value="1"/>
</dbReference>
<dbReference type="PROSITE" id="PS50111">
    <property type="entry name" value="CHEMOTAXIS_TRANSDUC_2"/>
    <property type="match status" value="1"/>
</dbReference>
<dbReference type="InterPro" id="IPR004090">
    <property type="entry name" value="Chemotax_Me-accpt_rcpt"/>
</dbReference>
<comment type="subcellular location">
    <subcellularLocation>
        <location evidence="1">Membrane</location>
    </subcellularLocation>
</comment>
<sequence length="538" mass="59514">MNLKTKLSACFAVLSLIIILVLSTFSYQALQSRTLNSLNTELTTAANATQKIIGDERHDHQNKANNDYDKISQNLTSFTQASELDWVYSTVMRNGRIYYTYINQTKEEARSGHYKNWYQEEYKIVPKMLRKAFLTQQIQFEEYQGEYGRYRSIFVPFRNHQGETYVIGVDISLSEVDAMINRELKKVCITAMIVLALALVAARLIANQLVAPINTLNAVLLNIANGDWNLTQQVPVSSKDEIGAMSHSFNTFMAALRQRLMEVSQSTESVAAITTQLDHLIQAVTKRSIEQAENVGNSAAAIEELATSSQSISEVVNGANQKMTHFEQHTQDTVGAINHAVTGMQNVQQETNTVAERLHQLDSRANDINSIVEVIKDIADQTNLLALNAAIEAARAGEQGRGFAVVADEVRQLSERTAKATIEIGSMINTIQNDTSGATDTMQLAVGQVDSCVQYADEANQSLNGFRTEITSVTEGMEEIAESVKEQAFAAEHLSSNVATLSSSANENRLSTQDAQQGVEELKRRATALRDVVRLFTL</sequence>
<keyword evidence="9" id="KW-1185">Reference proteome</keyword>
<evidence type="ECO:0000259" key="6">
    <source>
        <dbReference type="PROSITE" id="PS50111"/>
    </source>
</evidence>
<dbReference type="CDD" id="cd11386">
    <property type="entry name" value="MCP_signal"/>
    <property type="match status" value="1"/>
</dbReference>
<reference evidence="8 9" key="1">
    <citation type="submission" date="2018-01" db="EMBL/GenBank/DDBJ databases">
        <title>Whole genome sequencing of Histamine producing bacteria.</title>
        <authorList>
            <person name="Butler K."/>
        </authorList>
    </citation>
    <scope>NUCLEOTIDE SEQUENCE [LARGE SCALE GENOMIC DNA]</scope>
    <source>
        <strain evidence="8 9">JCM 12947</strain>
    </source>
</reference>
<dbReference type="PANTHER" id="PTHR32089:SF112">
    <property type="entry name" value="LYSOZYME-LIKE PROTEIN-RELATED"/>
    <property type="match status" value="1"/>
</dbReference>
<dbReference type="GO" id="GO:0006935">
    <property type="term" value="P:chemotaxis"/>
    <property type="evidence" value="ECO:0007669"/>
    <property type="project" value="InterPro"/>
</dbReference>
<dbReference type="OrthoDB" id="8613753at2"/>
<proteinExistence type="inferred from homology"/>
<evidence type="ECO:0000313" key="8">
    <source>
        <dbReference type="EMBL" id="PSU45587.1"/>
    </source>
</evidence>
<dbReference type="PROSITE" id="PS50885">
    <property type="entry name" value="HAMP"/>
    <property type="match status" value="1"/>
</dbReference>
<protein>
    <submittedName>
        <fullName evidence="8">Methyl-accepting chemotaxis protein</fullName>
    </submittedName>
</protein>
<comment type="similarity">
    <text evidence="3">Belongs to the methyl-accepting chemotaxis (MCP) protein family.</text>
</comment>
<name>A0A2T3J9W0_9GAMM</name>
<dbReference type="Pfam" id="PF00672">
    <property type="entry name" value="HAMP"/>
    <property type="match status" value="1"/>
</dbReference>
<feature type="transmembrane region" description="Helical" evidence="5">
    <location>
        <begin position="6"/>
        <end position="27"/>
    </location>
</feature>
<evidence type="ECO:0000259" key="7">
    <source>
        <dbReference type="PROSITE" id="PS50885"/>
    </source>
</evidence>
<feature type="domain" description="HAMP" evidence="7">
    <location>
        <begin position="207"/>
        <end position="261"/>
    </location>
</feature>
<dbReference type="AlphaFoldDB" id="A0A2T3J9W0"/>
<dbReference type="Gene3D" id="1.10.287.950">
    <property type="entry name" value="Methyl-accepting chemotaxis protein"/>
    <property type="match status" value="1"/>
</dbReference>
<keyword evidence="5" id="KW-0812">Transmembrane</keyword>